<dbReference type="PANTHER" id="PTHR43591">
    <property type="entry name" value="METHYLTRANSFERASE"/>
    <property type="match status" value="1"/>
</dbReference>
<evidence type="ECO:0000259" key="1">
    <source>
        <dbReference type="Pfam" id="PF13649"/>
    </source>
</evidence>
<evidence type="ECO:0000313" key="2">
    <source>
        <dbReference type="EMBL" id="KAH1899465.1"/>
    </source>
</evidence>
<dbReference type="OMA" id="TLAFTTW"/>
<reference evidence="2" key="1">
    <citation type="submission" date="2021-08" db="EMBL/GenBank/DDBJ databases">
        <title>Global Aspergillus fumigatus from environmental and clinical sources.</title>
        <authorList>
            <person name="Barber A."/>
            <person name="Sae-Ong T."/>
        </authorList>
    </citation>
    <scope>NUCLEOTIDE SEQUENCE</scope>
    <source>
        <strain evidence="2">NRZ-2016-071</strain>
    </source>
</reference>
<dbReference type="Gene3D" id="3.40.50.150">
    <property type="entry name" value="Vaccinia Virus protein VP39"/>
    <property type="match status" value="1"/>
</dbReference>
<accession>A0A229XU98</accession>
<dbReference type="InterPro" id="IPR041698">
    <property type="entry name" value="Methyltransf_25"/>
</dbReference>
<name>A0A229XU98_ASPFM</name>
<evidence type="ECO:0000313" key="3">
    <source>
        <dbReference type="Proteomes" id="UP000813423"/>
    </source>
</evidence>
<dbReference type="SMR" id="A0A229XU98"/>
<organism evidence="2 3">
    <name type="scientific">Aspergillus fumigatus</name>
    <name type="common">Neosartorya fumigata</name>
    <dbReference type="NCBI Taxonomy" id="746128"/>
    <lineage>
        <taxon>Eukaryota</taxon>
        <taxon>Fungi</taxon>
        <taxon>Dikarya</taxon>
        <taxon>Ascomycota</taxon>
        <taxon>Pezizomycotina</taxon>
        <taxon>Eurotiomycetes</taxon>
        <taxon>Eurotiomycetidae</taxon>
        <taxon>Eurotiales</taxon>
        <taxon>Aspergillaceae</taxon>
        <taxon>Aspergillus</taxon>
        <taxon>Aspergillus subgen. Fumigati</taxon>
    </lineage>
</organism>
<dbReference type="InterPro" id="IPR029063">
    <property type="entry name" value="SAM-dependent_MTases_sf"/>
</dbReference>
<gene>
    <name evidence="2" type="ORF">KXV57_009041</name>
</gene>
<dbReference type="FunFam" id="3.40.50.150:FF:000680">
    <property type="entry name" value="Ubiquinone/menaquinone biosynthesis methyltransferase ubiE"/>
    <property type="match status" value="1"/>
</dbReference>
<dbReference type="EMBL" id="JAIBSC010000085">
    <property type="protein sequence ID" value="KAH1899465.1"/>
    <property type="molecule type" value="Genomic_DNA"/>
</dbReference>
<proteinExistence type="predicted"/>
<comment type="caution">
    <text evidence="2">The sequence shown here is derived from an EMBL/GenBank/DDBJ whole genome shotgun (WGS) entry which is preliminary data.</text>
</comment>
<sequence length="282" mass="31896">MLEKVFHEKSFADQYTYGAKISELYAETLITESGIAKSHQRPLIILDNACGTGSISSTLQRTLDERNKRSLKLTCGDLSEGMVDYTKQRMQAEGWNNAEAKIVNAQDTGLPSDHYTHVYTAFAFNMFPDYKAALRECLRILQPGGTLATSTWKTANWCTIMKPVIATMPGQLSYPTMDEINTMLNKGWDRESDVRAEFEQAGFDHVNITTVEKQCLLPVQEFGEACKILLPYILSKFWTQEQRDQYEADVPSYLMRYLEREYGKDGLAPMKGVAIIASGRKP</sequence>
<dbReference type="CDD" id="cd02440">
    <property type="entry name" value="AdoMet_MTases"/>
    <property type="match status" value="1"/>
</dbReference>
<dbReference type="SUPFAM" id="SSF53335">
    <property type="entry name" value="S-adenosyl-L-methionine-dependent methyltransferases"/>
    <property type="match status" value="1"/>
</dbReference>
<feature type="domain" description="Methyltransferase" evidence="1">
    <location>
        <begin position="45"/>
        <end position="145"/>
    </location>
</feature>
<dbReference type="AlphaFoldDB" id="A0A229XU98"/>
<protein>
    <recommendedName>
        <fullName evidence="1">Methyltransferase domain-containing protein</fullName>
    </recommendedName>
</protein>
<dbReference type="Proteomes" id="UP000813423">
    <property type="component" value="Unassembled WGS sequence"/>
</dbReference>
<dbReference type="Pfam" id="PF13649">
    <property type="entry name" value="Methyltransf_25"/>
    <property type="match status" value="1"/>
</dbReference>